<dbReference type="InterPro" id="IPR039448">
    <property type="entry name" value="Beta_helix"/>
</dbReference>
<proteinExistence type="predicted"/>
<feature type="domain" description="Right handed beta helix" evidence="3">
    <location>
        <begin position="887"/>
        <end position="1020"/>
    </location>
</feature>
<dbReference type="PANTHER" id="PTHR34819:SF3">
    <property type="entry name" value="CELL SURFACE PROTEIN"/>
    <property type="match status" value="1"/>
</dbReference>
<dbReference type="InterPro" id="IPR013783">
    <property type="entry name" value="Ig-like_fold"/>
</dbReference>
<dbReference type="Gene3D" id="2.60.40.10">
    <property type="entry name" value="Immunoglobulins"/>
    <property type="match status" value="2"/>
</dbReference>
<evidence type="ECO:0000256" key="1">
    <source>
        <dbReference type="SAM" id="SignalP"/>
    </source>
</evidence>
<comment type="caution">
    <text evidence="4">The sequence shown here is derived from an EMBL/GenBank/DDBJ whole genome shotgun (WGS) entry which is preliminary data.</text>
</comment>
<feature type="signal peptide" evidence="1">
    <location>
        <begin position="1"/>
        <end position="28"/>
    </location>
</feature>
<protein>
    <submittedName>
        <fullName evidence="4">DUF11 domain-containing protein</fullName>
    </submittedName>
</protein>
<sequence>MSGTFRRARHAIAAALACAALFAAPAAAQVVRAFTPRFSVNQPGDITLIGNTVMSCNGGGNCNNSRAGTGNAINNNDNTMAYVDIDGVSTTVSSSTATLTLPTGATVTWAGLYWGGYTTNALRNTVKIATPASSAYSTYTATRLDASGSAYQGFAEVTSLVRAAGAGVYRVADVRSTPGTTNVHGGWSLVVVDSDATQPARNLVVFDGFALVSGTTTVNMTVSGFVTPPAGTVNSKLGVVAFEGDLGFTGDSFRLNGTALTDGANPADNFFNSSISQLGAPFTAKNPNYLNQLGFDCDLVQANGLLANGATSANVSLTTNGDTYYPGAVTFATDLYAPVFDAANFSKSVADLNGGLVRPGDVLEYTVTMRNNGLDHAIDCAMADTLPSNVTYVAGSLRVSAGPNAGAKTDAAGDDAAEYVGASRSVVARLGTGATAAAGGRIDVATTTSVVFRVTVNAPQPTGTAVSNQAALAFTGQQSGVDFAARSDGDPATGGTQSTIVTVTAARIAGTVFEDANYGGGAGRSLAASSGAPRPGARVELYDGTSGAFLQLARTDGSGAYVFDGWPAGAYTVRVANASVRSSRPGAIAGLLPVQTWRTDASSGAPVAVTDRVGGENPAIADADSNTTAAALASLAAPAATPQSVTNVTLGAADVTGVDFGFNFDTIVSTRDAGAGTLRQFLLNANALANTGLAQAGLPAGGETSVFMIPDGLAHPGLRAGLANALVNGVARIVPLTPLPAITDAATRVDGGTQTANVGNTNGGVLGAAPTVGTDEIALAAVSAPEVELRDANGLALGLDVQGASVTVRALAVLGFGNATGSNNDACVRVGAAANAFTLEDAVLGATARAFADSGAALRASGDLLRAVGGDAGLVQRSLLGFAAGSAVTLSGASNGWTIQTSEIRGVAIGNGARGAVSLEASGTLAITSCWIGESEGNGVDARTSTGGVTLTNLTVRRNGLGTAAATATAGVRLGGAGGTVQRCEIALNVGAGVQVTSGASNHVLSRNSIWGNGTVAGNGGGTASGQIGIDLQAAADDAARGTAPYVTRNDNGDGDAGGNALLNHPVMDYAVLSNGSFTVSGWARPGSVIELFVADGDPSGFGEGRTYVTTVTEGSAADLDGTSSTYSGLYNGVNQGTDNTRRFRFTMPAPPNVSASVVLTATATVTGTGTSEFSGGVPVTTGVSVSGWAYSDADHDAQRDAGEAGTGVALWAKLFAAGSPSASQVAAVDGASGAFAFTFVASGSYVVKLDTSADGADSTADVPAGWVRTEAPTGERGPLDVAATDVSGATCGLWHGSVVRGVRFRDDGAGGGVANDGARSGAEGAIAGARVRLTSAACGAAPCDSALTDGAGAFALWLPHTLAGANVSVVAPVGVGAIATGGRVGDSFGTYDRAAPAVTFTAASGREYRNLAFGEVPRNAWIANGARTVSSGAATSYAHTFTAASGGSVSFSSAGVATPALAGWSMTLYRDLDCDGVLDAGESAIAPASAIALAAGQSVCVIATHATPAGAPTGAREQATLTASFTYANAAPALASSEQLQDVTTVTLASGLVLTKTVDVASARPGDYLVYTISYENPGTGALSNLVIRDATPAWTVFDSATCAAAADGITGCALTQPAPGANGTVTWTLAGALAPGGRGSVSYRVRVQ</sequence>
<dbReference type="EMBL" id="JACRIW010000081">
    <property type="protein sequence ID" value="MBI5170149.1"/>
    <property type="molecule type" value="Genomic_DNA"/>
</dbReference>
<keyword evidence="1" id="KW-0732">Signal</keyword>
<dbReference type="InterPro" id="IPR047589">
    <property type="entry name" value="DUF11_rpt"/>
</dbReference>
<feature type="chain" id="PRO_5037152533" evidence="1">
    <location>
        <begin position="29"/>
        <end position="1650"/>
    </location>
</feature>
<dbReference type="SUPFAM" id="SSF49478">
    <property type="entry name" value="Cna protein B-type domain"/>
    <property type="match status" value="1"/>
</dbReference>
<evidence type="ECO:0000313" key="4">
    <source>
        <dbReference type="EMBL" id="MBI5170149.1"/>
    </source>
</evidence>
<accession>A0A933SD27</accession>
<name>A0A933SD27_UNCEI</name>
<dbReference type="SMART" id="SM00710">
    <property type="entry name" value="PbH1"/>
    <property type="match status" value="8"/>
</dbReference>
<dbReference type="NCBIfam" id="TIGR01451">
    <property type="entry name" value="B_ant_repeat"/>
    <property type="match status" value="2"/>
</dbReference>
<dbReference type="Pfam" id="PF01345">
    <property type="entry name" value="DUF11"/>
    <property type="match status" value="1"/>
</dbReference>
<evidence type="ECO:0000313" key="5">
    <source>
        <dbReference type="Proteomes" id="UP000696931"/>
    </source>
</evidence>
<dbReference type="InterPro" id="IPR011050">
    <property type="entry name" value="Pectin_lyase_fold/virulence"/>
</dbReference>
<dbReference type="Gene3D" id="2.160.20.10">
    <property type="entry name" value="Single-stranded right-handed beta-helix, Pectin lyase-like"/>
    <property type="match status" value="1"/>
</dbReference>
<dbReference type="SUPFAM" id="SSF51126">
    <property type="entry name" value="Pectin lyase-like"/>
    <property type="match status" value="1"/>
</dbReference>
<dbReference type="InterPro" id="IPR006626">
    <property type="entry name" value="PbH1"/>
</dbReference>
<dbReference type="Pfam" id="PF13229">
    <property type="entry name" value="Beta_helix"/>
    <property type="match status" value="1"/>
</dbReference>
<evidence type="ECO:0000259" key="3">
    <source>
        <dbReference type="Pfam" id="PF13229"/>
    </source>
</evidence>
<dbReference type="Gene3D" id="2.60.40.740">
    <property type="match status" value="1"/>
</dbReference>
<reference evidence="4" key="1">
    <citation type="submission" date="2020-07" db="EMBL/GenBank/DDBJ databases">
        <title>Huge and variable diversity of episymbiotic CPR bacteria and DPANN archaea in groundwater ecosystems.</title>
        <authorList>
            <person name="He C.Y."/>
            <person name="Keren R."/>
            <person name="Whittaker M."/>
            <person name="Farag I.F."/>
            <person name="Doudna J."/>
            <person name="Cate J.H.D."/>
            <person name="Banfield J.F."/>
        </authorList>
    </citation>
    <scope>NUCLEOTIDE SEQUENCE</scope>
    <source>
        <strain evidence="4">NC_groundwater_1813_Pr3_B-0.1um_71_17</strain>
    </source>
</reference>
<dbReference type="PANTHER" id="PTHR34819">
    <property type="entry name" value="LARGE CYSTEINE-RICH PERIPLASMIC PROTEIN OMCB"/>
    <property type="match status" value="1"/>
</dbReference>
<organism evidence="4 5">
    <name type="scientific">Eiseniibacteriota bacterium</name>
    <dbReference type="NCBI Taxonomy" id="2212470"/>
    <lineage>
        <taxon>Bacteria</taxon>
        <taxon>Candidatus Eiseniibacteriota</taxon>
    </lineage>
</organism>
<gene>
    <name evidence="4" type="ORF">HZA61_11715</name>
</gene>
<dbReference type="InterPro" id="IPR012334">
    <property type="entry name" value="Pectin_lyas_fold"/>
</dbReference>
<evidence type="ECO:0000259" key="2">
    <source>
        <dbReference type="Pfam" id="PF01345"/>
    </source>
</evidence>
<feature type="domain" description="DUF11" evidence="2">
    <location>
        <begin position="1553"/>
        <end position="1630"/>
    </location>
</feature>
<dbReference type="Proteomes" id="UP000696931">
    <property type="component" value="Unassembled WGS sequence"/>
</dbReference>
<dbReference type="InterPro" id="IPR051172">
    <property type="entry name" value="Chlamydia_OmcB"/>
</dbReference>
<dbReference type="InterPro" id="IPR001434">
    <property type="entry name" value="OmcB-like_DUF11"/>
</dbReference>